<feature type="region of interest" description="Disordered" evidence="1">
    <location>
        <begin position="327"/>
        <end position="357"/>
    </location>
</feature>
<dbReference type="AlphaFoldDB" id="A0AAV6KQT9"/>
<dbReference type="EMBL" id="JACTNZ010000004">
    <property type="protein sequence ID" value="KAG5554531.1"/>
    <property type="molecule type" value="Genomic_DNA"/>
</dbReference>
<name>A0AAV6KQT9_9ERIC</name>
<evidence type="ECO:0000313" key="3">
    <source>
        <dbReference type="Proteomes" id="UP000823749"/>
    </source>
</evidence>
<dbReference type="Proteomes" id="UP000823749">
    <property type="component" value="Chromosome 4"/>
</dbReference>
<feature type="region of interest" description="Disordered" evidence="1">
    <location>
        <begin position="85"/>
        <end position="137"/>
    </location>
</feature>
<protein>
    <recommendedName>
        <fullName evidence="4">Ubiquitin-like protease family profile domain-containing protein</fullName>
    </recommendedName>
</protein>
<keyword evidence="3" id="KW-1185">Reference proteome</keyword>
<dbReference type="InterPro" id="IPR038765">
    <property type="entry name" value="Papain-like_cys_pep_sf"/>
</dbReference>
<evidence type="ECO:0000256" key="1">
    <source>
        <dbReference type="SAM" id="MobiDB-lite"/>
    </source>
</evidence>
<proteinExistence type="predicted"/>
<accession>A0AAV6KQT9</accession>
<comment type="caution">
    <text evidence="2">The sequence shown here is derived from an EMBL/GenBank/DDBJ whole genome shotgun (WGS) entry which is preliminary data.</text>
</comment>
<gene>
    <name evidence="2" type="ORF">RHGRI_012173</name>
</gene>
<sequence length="357" mass="41294">MANPSETIDDAKLGLLGCYCRIAAKGRSVYKMCVNMETRRSKDDPYVVKIVVENLAEMEERIESLLTEGFTAKFEQLRSQMYMESRGSETRKLPDAASGRRTIVESIGDDNGEQSRRMPTDEDSSYLVQGGKPDDERIENKQSEYDLNLKGREMKQTNKDKHISKEENVKKLFTINEWKNGDENAMIWSSGCDHACIFLEDFLLLLQEGDVGNTSLIRLNNKQIGDERSPRLTHLIDKELEQLDNKLQQKWDYFRYLVFPMNSTGNRDEDGTPYHWTLLVFDIQDKEWRHFNSKKPRDQGSQDPCMEDALIVKTYVEGYMANMHGKKQEPRRTLFQDQDFNAPISSVEKAPQQSETS</sequence>
<evidence type="ECO:0000313" key="2">
    <source>
        <dbReference type="EMBL" id="KAG5554531.1"/>
    </source>
</evidence>
<organism evidence="2 3">
    <name type="scientific">Rhododendron griersonianum</name>
    <dbReference type="NCBI Taxonomy" id="479676"/>
    <lineage>
        <taxon>Eukaryota</taxon>
        <taxon>Viridiplantae</taxon>
        <taxon>Streptophyta</taxon>
        <taxon>Embryophyta</taxon>
        <taxon>Tracheophyta</taxon>
        <taxon>Spermatophyta</taxon>
        <taxon>Magnoliopsida</taxon>
        <taxon>eudicotyledons</taxon>
        <taxon>Gunneridae</taxon>
        <taxon>Pentapetalae</taxon>
        <taxon>asterids</taxon>
        <taxon>Ericales</taxon>
        <taxon>Ericaceae</taxon>
        <taxon>Ericoideae</taxon>
        <taxon>Rhodoreae</taxon>
        <taxon>Rhododendron</taxon>
    </lineage>
</organism>
<reference evidence="2" key="1">
    <citation type="submission" date="2020-08" db="EMBL/GenBank/DDBJ databases">
        <title>Plant Genome Project.</title>
        <authorList>
            <person name="Zhang R.-G."/>
        </authorList>
    </citation>
    <scope>NUCLEOTIDE SEQUENCE</scope>
    <source>
        <strain evidence="2">WSP0</strain>
        <tissue evidence="2">Leaf</tissue>
    </source>
</reference>
<dbReference type="Gene3D" id="3.40.395.10">
    <property type="entry name" value="Adenoviral Proteinase, Chain A"/>
    <property type="match status" value="1"/>
</dbReference>
<dbReference type="SUPFAM" id="SSF54001">
    <property type="entry name" value="Cysteine proteinases"/>
    <property type="match status" value="1"/>
</dbReference>
<evidence type="ECO:0008006" key="4">
    <source>
        <dbReference type="Google" id="ProtNLM"/>
    </source>
</evidence>